<feature type="domain" description="Response regulatory" evidence="7">
    <location>
        <begin position="71"/>
        <end position="188"/>
    </location>
</feature>
<dbReference type="PANTHER" id="PTHR43214:SF41">
    <property type="entry name" value="NITRATE_NITRITE RESPONSE REGULATOR PROTEIN NARP"/>
    <property type="match status" value="1"/>
</dbReference>
<evidence type="ECO:0000256" key="3">
    <source>
        <dbReference type="ARBA" id="ARBA00023163"/>
    </source>
</evidence>
<evidence type="ECO:0000259" key="7">
    <source>
        <dbReference type="PROSITE" id="PS50110"/>
    </source>
</evidence>
<dbReference type="InterPro" id="IPR016032">
    <property type="entry name" value="Sig_transdc_resp-reg_C-effctor"/>
</dbReference>
<dbReference type="AlphaFoldDB" id="K1JNU8"/>
<dbReference type="Pfam" id="PF00196">
    <property type="entry name" value="GerE"/>
    <property type="match status" value="1"/>
</dbReference>
<dbReference type="CDD" id="cd06170">
    <property type="entry name" value="LuxR_C_like"/>
    <property type="match status" value="1"/>
</dbReference>
<dbReference type="InterPro" id="IPR001789">
    <property type="entry name" value="Sig_transdc_resp-reg_receiver"/>
</dbReference>
<evidence type="ECO:0000256" key="2">
    <source>
        <dbReference type="ARBA" id="ARBA00023125"/>
    </source>
</evidence>
<dbReference type="InterPro" id="IPR039420">
    <property type="entry name" value="WalR-like"/>
</dbReference>
<dbReference type="OrthoDB" id="3623000at2"/>
<name>K1JNU8_9BURK</name>
<dbReference type="PANTHER" id="PTHR43214">
    <property type="entry name" value="TWO-COMPONENT RESPONSE REGULATOR"/>
    <property type="match status" value="1"/>
</dbReference>
<dbReference type="GO" id="GO:0000160">
    <property type="term" value="P:phosphorelay signal transduction system"/>
    <property type="evidence" value="ECO:0007669"/>
    <property type="project" value="InterPro"/>
</dbReference>
<feature type="compositionally biased region" description="Basic and acidic residues" evidence="5">
    <location>
        <begin position="30"/>
        <end position="42"/>
    </location>
</feature>
<dbReference type="eggNOG" id="COG2197">
    <property type="taxonomic scope" value="Bacteria"/>
</dbReference>
<evidence type="ECO:0000256" key="5">
    <source>
        <dbReference type="SAM" id="MobiDB-lite"/>
    </source>
</evidence>
<accession>K1JNU8</accession>
<dbReference type="HOGENOM" id="CLU_000445_90_10_4"/>
<reference evidence="8 9" key="1">
    <citation type="submission" date="2012-05" db="EMBL/GenBank/DDBJ databases">
        <title>The Genome Sequence of Sutterella wadsworthensis 2_1_59BFAA.</title>
        <authorList>
            <consortium name="The Broad Institute Genome Sequencing Platform"/>
            <person name="Earl A."/>
            <person name="Ward D."/>
            <person name="Feldgarden M."/>
            <person name="Gevers D."/>
            <person name="Daigneault M."/>
            <person name="Strauss J."/>
            <person name="Allen-Vercoe E."/>
            <person name="Walker B."/>
            <person name="Young S.K."/>
            <person name="Zeng Q."/>
            <person name="Gargeya S."/>
            <person name="Fitzgerald M."/>
            <person name="Haas B."/>
            <person name="Abouelleil A."/>
            <person name="Alvarado L."/>
            <person name="Arachchi H.M."/>
            <person name="Berlin A.M."/>
            <person name="Chapman S.B."/>
            <person name="Goldberg J."/>
            <person name="Griggs A."/>
            <person name="Gujja S."/>
            <person name="Hansen M."/>
            <person name="Howarth C."/>
            <person name="Imamovic A."/>
            <person name="Larimer J."/>
            <person name="McCowen C."/>
            <person name="Montmayeur A."/>
            <person name="Murphy C."/>
            <person name="Neiman D."/>
            <person name="Pearson M."/>
            <person name="Priest M."/>
            <person name="Roberts A."/>
            <person name="Saif S."/>
            <person name="Shea T."/>
            <person name="Sisk P."/>
            <person name="Sykes S."/>
            <person name="Wortman J."/>
            <person name="Nusbaum C."/>
            <person name="Birren B."/>
        </authorList>
    </citation>
    <scope>NUCLEOTIDE SEQUENCE [LARGE SCALE GENOMIC DNA]</scope>
    <source>
        <strain evidence="8 9">2_1_59BFAA</strain>
    </source>
</reference>
<dbReference type="EMBL" id="ADMG01000016">
    <property type="protein sequence ID" value="EKB31906.1"/>
    <property type="molecule type" value="Genomic_DNA"/>
</dbReference>
<protein>
    <recommendedName>
        <fullName evidence="10">HTH luxR-type domain-containing protein</fullName>
    </recommendedName>
</protein>
<organism evidence="8 9">
    <name type="scientific">Sutterella wadsworthensis 2_1_59BFAA</name>
    <dbReference type="NCBI Taxonomy" id="742823"/>
    <lineage>
        <taxon>Bacteria</taxon>
        <taxon>Pseudomonadati</taxon>
        <taxon>Pseudomonadota</taxon>
        <taxon>Betaproteobacteria</taxon>
        <taxon>Burkholderiales</taxon>
        <taxon>Sutterellaceae</taxon>
        <taxon>Sutterella</taxon>
    </lineage>
</organism>
<dbReference type="GO" id="GO:0003677">
    <property type="term" value="F:DNA binding"/>
    <property type="evidence" value="ECO:0007669"/>
    <property type="project" value="UniProtKB-KW"/>
</dbReference>
<keyword evidence="4" id="KW-0597">Phosphoprotein</keyword>
<dbReference type="Gene3D" id="3.40.50.2300">
    <property type="match status" value="1"/>
</dbReference>
<dbReference type="GO" id="GO:0006355">
    <property type="term" value="P:regulation of DNA-templated transcription"/>
    <property type="evidence" value="ECO:0007669"/>
    <property type="project" value="InterPro"/>
</dbReference>
<keyword evidence="1" id="KW-0805">Transcription regulation</keyword>
<dbReference type="RefSeq" id="WP_005433789.1">
    <property type="nucleotide sequence ID" value="NZ_JH815514.1"/>
</dbReference>
<dbReference type="PROSITE" id="PS50043">
    <property type="entry name" value="HTH_LUXR_2"/>
    <property type="match status" value="1"/>
</dbReference>
<sequence length="287" mass="31260">MITLTEEQLSSSGTTAAGKDSKKSPASSGRRLDTSDLQEGRGGRRYVNGTFPREQDRDSKFSSSAPSSRIRVLIAANSKTEARSLSAMLSDRNEFMVVGTATTFNELDATLHLRTDVDVLVTDVELGGATVFPIVEKAVTLRPNLNVLCYTNRSEPNFIMNAIRAGALGYVLRNSQESLDNCVRLINGGGSPMSPAVTRHVLRAMQMKKNSEPLVAATNDAPDISTREREILELLAKGIPFAEIGTILMISPHTVTAHIKKIYRKLQVHSRGEAVYEARALNLISDS</sequence>
<keyword evidence="9" id="KW-1185">Reference proteome</keyword>
<dbReference type="SUPFAM" id="SSF52172">
    <property type="entry name" value="CheY-like"/>
    <property type="match status" value="1"/>
</dbReference>
<dbReference type="InterPro" id="IPR011006">
    <property type="entry name" value="CheY-like_superfamily"/>
</dbReference>
<feature type="domain" description="HTH luxR-type" evidence="6">
    <location>
        <begin position="217"/>
        <end position="282"/>
    </location>
</feature>
<feature type="compositionally biased region" description="Polar residues" evidence="5">
    <location>
        <begin position="1"/>
        <end position="15"/>
    </location>
</feature>
<evidence type="ECO:0000313" key="9">
    <source>
        <dbReference type="Proteomes" id="UP000005835"/>
    </source>
</evidence>
<dbReference type="Proteomes" id="UP000005835">
    <property type="component" value="Unassembled WGS sequence"/>
</dbReference>
<dbReference type="PRINTS" id="PR00038">
    <property type="entry name" value="HTHLUXR"/>
</dbReference>
<evidence type="ECO:0000256" key="1">
    <source>
        <dbReference type="ARBA" id="ARBA00023015"/>
    </source>
</evidence>
<keyword evidence="2" id="KW-0238">DNA-binding</keyword>
<feature type="modified residue" description="4-aspartylphosphate" evidence="4">
    <location>
        <position position="123"/>
    </location>
</feature>
<keyword evidence="3" id="KW-0804">Transcription</keyword>
<gene>
    <name evidence="8" type="ORF">HMPREF9465_00483</name>
</gene>
<evidence type="ECO:0000313" key="8">
    <source>
        <dbReference type="EMBL" id="EKB31906.1"/>
    </source>
</evidence>
<comment type="caution">
    <text evidence="8">The sequence shown here is derived from an EMBL/GenBank/DDBJ whole genome shotgun (WGS) entry which is preliminary data.</text>
</comment>
<evidence type="ECO:0000259" key="6">
    <source>
        <dbReference type="PROSITE" id="PS50043"/>
    </source>
</evidence>
<evidence type="ECO:0000256" key="4">
    <source>
        <dbReference type="PROSITE-ProRule" id="PRU00169"/>
    </source>
</evidence>
<dbReference type="STRING" id="742823.HMPREF9465_00483"/>
<dbReference type="PATRIC" id="fig|742823.3.peg.480"/>
<dbReference type="SMART" id="SM00421">
    <property type="entry name" value="HTH_LUXR"/>
    <property type="match status" value="1"/>
</dbReference>
<dbReference type="InterPro" id="IPR000792">
    <property type="entry name" value="Tscrpt_reg_LuxR_C"/>
</dbReference>
<feature type="region of interest" description="Disordered" evidence="5">
    <location>
        <begin position="1"/>
        <end position="64"/>
    </location>
</feature>
<dbReference type="PROSITE" id="PS50110">
    <property type="entry name" value="RESPONSE_REGULATORY"/>
    <property type="match status" value="1"/>
</dbReference>
<evidence type="ECO:0008006" key="10">
    <source>
        <dbReference type="Google" id="ProtNLM"/>
    </source>
</evidence>
<proteinExistence type="predicted"/>
<dbReference type="SUPFAM" id="SSF46894">
    <property type="entry name" value="C-terminal effector domain of the bipartite response regulators"/>
    <property type="match status" value="1"/>
</dbReference>